<reference evidence="2" key="1">
    <citation type="submission" date="2019-12" db="EMBL/GenBank/DDBJ databases">
        <authorList>
            <person name="Olsen N.S."/>
            <person name="Junco L.M.F."/>
            <person name="Kot W."/>
            <person name="Hansen L.H."/>
        </authorList>
    </citation>
    <scope>NUCLEOTIDE SEQUENCE [LARGE SCALE GENOMIC DNA]</scope>
</reference>
<sequence length="67" mass="7717">MAVQSFEETVKKQFLSKRAMVEFLHFLEVDRVLIETTPDGNWQVSYIATRHIVDSTKEENSEVTVAS</sequence>
<evidence type="ECO:0000313" key="1">
    <source>
        <dbReference type="EMBL" id="QHR65867.1"/>
    </source>
</evidence>
<accession>A0A6B9WK08</accession>
<gene>
    <name evidence="1" type="ORF">muut_70</name>
</gene>
<dbReference type="Proteomes" id="UP000465124">
    <property type="component" value="Segment"/>
</dbReference>
<protein>
    <submittedName>
        <fullName evidence="1">Uncharacterized protein</fullName>
    </submittedName>
</protein>
<name>A0A6B9WK08_9CAUD</name>
<evidence type="ECO:0000313" key="2">
    <source>
        <dbReference type="Proteomes" id="UP000465124"/>
    </source>
</evidence>
<organism evidence="1 2">
    <name type="scientific">Escherichia phage muut</name>
    <dbReference type="NCBI Taxonomy" id="2696426"/>
    <lineage>
        <taxon>Viruses</taxon>
        <taxon>Duplodnaviria</taxon>
        <taxon>Heunggongvirae</taxon>
        <taxon>Uroviricota</taxon>
        <taxon>Caudoviricetes</taxon>
        <taxon>Stephanstirmvirinae</taxon>
        <taxon>Justusliebigvirus</taxon>
        <taxon>Justusliebigvirus muut</taxon>
    </lineage>
</organism>
<proteinExistence type="predicted"/>
<keyword evidence="2" id="KW-1185">Reference proteome</keyword>
<dbReference type="EMBL" id="MN850573">
    <property type="protein sequence ID" value="QHR65867.1"/>
    <property type="molecule type" value="Genomic_DNA"/>
</dbReference>